<dbReference type="GO" id="GO:0016209">
    <property type="term" value="F:antioxidant activity"/>
    <property type="evidence" value="ECO:0007669"/>
    <property type="project" value="InterPro"/>
</dbReference>
<dbReference type="AlphaFoldDB" id="A0A917N1C1"/>
<dbReference type="Pfam" id="PF00578">
    <property type="entry name" value="AhpC-TSA"/>
    <property type="match status" value="1"/>
</dbReference>
<dbReference type="PROSITE" id="PS51352">
    <property type="entry name" value="THIOREDOXIN_2"/>
    <property type="match status" value="1"/>
</dbReference>
<reference evidence="3" key="2">
    <citation type="submission" date="2020-09" db="EMBL/GenBank/DDBJ databases">
        <authorList>
            <person name="Sun Q."/>
            <person name="Sedlacek I."/>
        </authorList>
    </citation>
    <scope>NUCLEOTIDE SEQUENCE</scope>
    <source>
        <strain evidence="3">CCM 8711</strain>
    </source>
</reference>
<dbReference type="GO" id="GO:0016491">
    <property type="term" value="F:oxidoreductase activity"/>
    <property type="evidence" value="ECO:0007669"/>
    <property type="project" value="InterPro"/>
</dbReference>
<dbReference type="InterPro" id="IPR050553">
    <property type="entry name" value="Thioredoxin_ResA/DsbE_sf"/>
</dbReference>
<name>A0A917N1C1_9SPHI</name>
<dbReference type="PANTHER" id="PTHR42852:SF13">
    <property type="entry name" value="PROTEIN DIPZ"/>
    <property type="match status" value="1"/>
</dbReference>
<organism evidence="3 4">
    <name type="scientific">Mucilaginibacter galii</name>
    <dbReference type="NCBI Taxonomy" id="2005073"/>
    <lineage>
        <taxon>Bacteria</taxon>
        <taxon>Pseudomonadati</taxon>
        <taxon>Bacteroidota</taxon>
        <taxon>Sphingobacteriia</taxon>
        <taxon>Sphingobacteriales</taxon>
        <taxon>Sphingobacteriaceae</taxon>
        <taxon>Mucilaginibacter</taxon>
    </lineage>
</organism>
<dbReference type="InterPro" id="IPR036249">
    <property type="entry name" value="Thioredoxin-like_sf"/>
</dbReference>
<dbReference type="Proteomes" id="UP000662074">
    <property type="component" value="Unassembled WGS sequence"/>
</dbReference>
<dbReference type="PANTHER" id="PTHR42852">
    <property type="entry name" value="THIOL:DISULFIDE INTERCHANGE PROTEIN DSBE"/>
    <property type="match status" value="1"/>
</dbReference>
<keyword evidence="1" id="KW-0732">Signal</keyword>
<dbReference type="SUPFAM" id="SSF52833">
    <property type="entry name" value="Thioredoxin-like"/>
    <property type="match status" value="1"/>
</dbReference>
<evidence type="ECO:0000313" key="3">
    <source>
        <dbReference type="EMBL" id="GGI48817.1"/>
    </source>
</evidence>
<evidence type="ECO:0000313" key="4">
    <source>
        <dbReference type="Proteomes" id="UP000662074"/>
    </source>
</evidence>
<gene>
    <name evidence="3" type="ORF">GCM10011425_00290</name>
</gene>
<accession>A0A917N1C1</accession>
<feature type="signal peptide" evidence="1">
    <location>
        <begin position="1"/>
        <end position="20"/>
    </location>
</feature>
<protein>
    <recommendedName>
        <fullName evidence="2">Thioredoxin domain-containing protein</fullName>
    </recommendedName>
</protein>
<dbReference type="CDD" id="cd02966">
    <property type="entry name" value="TlpA_like_family"/>
    <property type="match status" value="1"/>
</dbReference>
<feature type="domain" description="Thioredoxin" evidence="2">
    <location>
        <begin position="1"/>
        <end position="157"/>
    </location>
</feature>
<evidence type="ECO:0000256" key="1">
    <source>
        <dbReference type="SAM" id="SignalP"/>
    </source>
</evidence>
<dbReference type="InterPro" id="IPR013766">
    <property type="entry name" value="Thioredoxin_domain"/>
</dbReference>
<proteinExistence type="predicted"/>
<feature type="chain" id="PRO_5038077689" description="Thioredoxin domain-containing protein" evidence="1">
    <location>
        <begin position="21"/>
        <end position="157"/>
    </location>
</feature>
<reference evidence="3" key="1">
    <citation type="journal article" date="2014" name="Int. J. Syst. Evol. Microbiol.">
        <title>Complete genome sequence of Corynebacterium casei LMG S-19264T (=DSM 44701T), isolated from a smear-ripened cheese.</title>
        <authorList>
            <consortium name="US DOE Joint Genome Institute (JGI-PGF)"/>
            <person name="Walter F."/>
            <person name="Albersmeier A."/>
            <person name="Kalinowski J."/>
            <person name="Ruckert C."/>
        </authorList>
    </citation>
    <scope>NUCLEOTIDE SEQUENCE</scope>
    <source>
        <strain evidence="3">CCM 8711</strain>
    </source>
</reference>
<dbReference type="Gene3D" id="3.40.30.10">
    <property type="entry name" value="Glutaredoxin"/>
    <property type="match status" value="1"/>
</dbReference>
<dbReference type="InterPro" id="IPR000866">
    <property type="entry name" value="AhpC/TSA"/>
</dbReference>
<comment type="caution">
    <text evidence="3">The sequence shown here is derived from an EMBL/GenBank/DDBJ whole genome shotgun (WGS) entry which is preliminary data.</text>
</comment>
<dbReference type="EMBL" id="BMDO01000001">
    <property type="protein sequence ID" value="GGI48817.1"/>
    <property type="molecule type" value="Genomic_DNA"/>
</dbReference>
<sequence length="157" mass="18037">MKKIFLSLIFLAILTTGASAQVKMLSLPQLQKRISNPDTVYVVNFWATWCKPCIEELPYFEKLQATYKSQPLKVLLISMDFESKLPAVKTFARTHKLASEVYLAQRKSDQELIDAINKDWSGALPGTLIVNGKKGIRKFQEQEFTYDELNKLYQTNK</sequence>
<evidence type="ECO:0000259" key="2">
    <source>
        <dbReference type="PROSITE" id="PS51352"/>
    </source>
</evidence>
<dbReference type="RefSeq" id="WP_188412678.1">
    <property type="nucleotide sequence ID" value="NZ_BMDO01000001.1"/>
</dbReference>
<keyword evidence="4" id="KW-1185">Reference proteome</keyword>